<reference evidence="2" key="1">
    <citation type="submission" date="2018-05" db="EMBL/GenBank/DDBJ databases">
        <authorList>
            <person name="Lanie J.A."/>
            <person name="Ng W.-L."/>
            <person name="Kazmierczak K.M."/>
            <person name="Andrzejewski T.M."/>
            <person name="Davidsen T.M."/>
            <person name="Wayne K.J."/>
            <person name="Tettelin H."/>
            <person name="Glass J.I."/>
            <person name="Rusch D."/>
            <person name="Podicherti R."/>
            <person name="Tsui H.-C.T."/>
            <person name="Winkler M.E."/>
        </authorList>
    </citation>
    <scope>NUCLEOTIDE SEQUENCE</scope>
</reference>
<dbReference type="SMART" id="SM00331">
    <property type="entry name" value="PP2C_SIG"/>
    <property type="match status" value="1"/>
</dbReference>
<dbReference type="Pfam" id="PF07228">
    <property type="entry name" value="SpoIIE"/>
    <property type="match status" value="1"/>
</dbReference>
<evidence type="ECO:0000313" key="2">
    <source>
        <dbReference type="EMBL" id="SUZ48067.1"/>
    </source>
</evidence>
<dbReference type="SMART" id="SM00332">
    <property type="entry name" value="PP2Cc"/>
    <property type="match status" value="1"/>
</dbReference>
<dbReference type="Gene3D" id="3.60.40.10">
    <property type="entry name" value="PPM-type phosphatase domain"/>
    <property type="match status" value="1"/>
</dbReference>
<protein>
    <recommendedName>
        <fullName evidence="1">PPM-type phosphatase domain-containing protein</fullName>
    </recommendedName>
</protein>
<proteinExistence type="predicted"/>
<dbReference type="InterPro" id="IPR001932">
    <property type="entry name" value="PPM-type_phosphatase-like_dom"/>
</dbReference>
<evidence type="ECO:0000259" key="1">
    <source>
        <dbReference type="PROSITE" id="PS51746"/>
    </source>
</evidence>
<name>A0A381N0J2_9ZZZZ</name>
<feature type="domain" description="PPM-type phosphatase" evidence="1">
    <location>
        <begin position="3"/>
        <end position="224"/>
    </location>
</feature>
<dbReference type="InterPro" id="IPR036457">
    <property type="entry name" value="PPM-type-like_dom_sf"/>
</dbReference>
<gene>
    <name evidence="2" type="ORF">METZ01_LOCUS921</name>
</gene>
<sequence>MLASTVIAMQDNSAHGEDSFLTKDLGNGDFLDVVLDGVTGHGGEQASTELRDALDAGDPNNAEDIVNLLGEMNDDFFSVGSGRFLLTTVSAVLGRGDNVQIVSAGDSPVFLINKEGHQKLSGNAGGFLHVGVARAIGASEKLGAPAQVEVTPSTGDRLLLCTDGITDNMTIEELAEVVRNASTPEQAAAEIEATIKERLTEGRVPETIGVRFRYDDRTGILRFF</sequence>
<dbReference type="SUPFAM" id="SSF81606">
    <property type="entry name" value="PP2C-like"/>
    <property type="match status" value="1"/>
</dbReference>
<dbReference type="AlphaFoldDB" id="A0A381N0J2"/>
<accession>A0A381N0J2</accession>
<dbReference type="PROSITE" id="PS51746">
    <property type="entry name" value="PPM_2"/>
    <property type="match status" value="1"/>
</dbReference>
<dbReference type="EMBL" id="UINC01000050">
    <property type="protein sequence ID" value="SUZ48067.1"/>
    <property type="molecule type" value="Genomic_DNA"/>
</dbReference>
<organism evidence="2">
    <name type="scientific">marine metagenome</name>
    <dbReference type="NCBI Taxonomy" id="408172"/>
    <lineage>
        <taxon>unclassified sequences</taxon>
        <taxon>metagenomes</taxon>
        <taxon>ecological metagenomes</taxon>
    </lineage>
</organism>